<sequence length="567" mass="62900">MNKTIFSMALVLLCFTSCKKEKLEMKVDNRTVTEQRANSNVRIINLSGFNQVVANGDSLTNFVVQNPRGSDWYKYPGTSYFPKDGRLSKIWTIPQDIFDVSEKADLHFAGRYYTGNGLNMDLDLQVSNSYDQPTDYYLMPTPYMNGQPEVVRVPRGVTTPSKPDSFKIRIVNLSGAIKNPAYGPTGAQESLTGAMSLAYADGTLVDAKTNNISVSAKASEYVEVPYGTYQFKVLMQDGRQVPAKGNELHEYGLLDPPTSTIPESYSRVTNLPYSPIYTYQPGGVYTILIAPQQFDYISNEIGETVWMYQNSFQVITDMNPPVNQTYYRIQGGNAFDSQKISFKVNGQELAQGIAFGKASDYRNLIHGNATIEAIGESGEVLARAEQLFRPNQNYTLWLYPELQGKAKLLVLNNDLSGTQALPVEDDGTYGHTEKHFFGFNRYLNLSLGNPYITFTANNGQAITTAKTNIQPGLPVLEQPYVGSMMLSNPYEIMSYRSQPNVVPGIWAKDIPVLPSADFIANPDLYLKAGRKLPAHEAGIYTVALIGRSGDGVPAVEKARMIIVKHNK</sequence>
<comment type="caution">
    <text evidence="2">The sequence shown here is derived from an EMBL/GenBank/DDBJ whole genome shotgun (WGS) entry which is preliminary data.</text>
</comment>
<dbReference type="Pfam" id="PF14344">
    <property type="entry name" value="DUF4397"/>
    <property type="match status" value="1"/>
</dbReference>
<dbReference type="EMBL" id="JBHULD010000014">
    <property type="protein sequence ID" value="MFD2555509.1"/>
    <property type="molecule type" value="Genomic_DNA"/>
</dbReference>
<protein>
    <submittedName>
        <fullName evidence="2">DUF4397 domain-containing protein</fullName>
    </submittedName>
</protein>
<evidence type="ECO:0000313" key="2">
    <source>
        <dbReference type="EMBL" id="MFD2555509.1"/>
    </source>
</evidence>
<organism evidence="2 3">
    <name type="scientific">Sphingobacterium tabacisoli</name>
    <dbReference type="NCBI Taxonomy" id="2044855"/>
    <lineage>
        <taxon>Bacteria</taxon>
        <taxon>Pseudomonadati</taxon>
        <taxon>Bacteroidota</taxon>
        <taxon>Sphingobacteriia</taxon>
        <taxon>Sphingobacteriales</taxon>
        <taxon>Sphingobacteriaceae</taxon>
        <taxon>Sphingobacterium</taxon>
    </lineage>
</organism>
<reference evidence="3" key="1">
    <citation type="journal article" date="2019" name="Int. J. Syst. Evol. Microbiol.">
        <title>The Global Catalogue of Microorganisms (GCM) 10K type strain sequencing project: providing services to taxonomists for standard genome sequencing and annotation.</title>
        <authorList>
            <consortium name="The Broad Institute Genomics Platform"/>
            <consortium name="The Broad Institute Genome Sequencing Center for Infectious Disease"/>
            <person name="Wu L."/>
            <person name="Ma J."/>
        </authorList>
    </citation>
    <scope>NUCLEOTIDE SEQUENCE [LARGE SCALE GENOMIC DNA]</scope>
    <source>
        <strain evidence="3">KCTC 52298</strain>
    </source>
</reference>
<feature type="domain" description="DUF4397" evidence="1">
    <location>
        <begin position="336"/>
        <end position="418"/>
    </location>
</feature>
<name>A0ABW5L2Q2_9SPHI</name>
<dbReference type="RefSeq" id="WP_210353830.1">
    <property type="nucleotide sequence ID" value="NZ_JAEQMU010000001.1"/>
</dbReference>
<dbReference type="InterPro" id="IPR025510">
    <property type="entry name" value="DUF4397"/>
</dbReference>
<evidence type="ECO:0000313" key="3">
    <source>
        <dbReference type="Proteomes" id="UP001597440"/>
    </source>
</evidence>
<dbReference type="Proteomes" id="UP001597440">
    <property type="component" value="Unassembled WGS sequence"/>
</dbReference>
<evidence type="ECO:0000259" key="1">
    <source>
        <dbReference type="Pfam" id="PF14344"/>
    </source>
</evidence>
<accession>A0ABW5L2Q2</accession>
<keyword evidence="3" id="KW-1185">Reference proteome</keyword>
<proteinExistence type="predicted"/>
<gene>
    <name evidence="2" type="ORF">ACFSQW_13970</name>
</gene>